<sequence length="245" mass="26948">MRLLILPMLFVASICLVPSSHGLSLQPKPHKSTKALLPNFQPSSVVPSVAIAFAAFLFATSPVLADEYGVEKEAPTLFTGETVLKCVKRGPLGACLQTETRTAENDNDKSLKYFQDPTEASKRKEAEMRSTAQPEEGNLLIEKLRRQTEENKEKNELIVKQKTLLNDQSASFGPFDRQVVILNEDGKGFTLLENPQAMRLKKDGFIKDRQFIKQPTKEELDQALVPEGPSLGDAIQGFFGGGGGD</sequence>
<organism evidence="3 4">
    <name type="scientific">Seminavis robusta</name>
    <dbReference type="NCBI Taxonomy" id="568900"/>
    <lineage>
        <taxon>Eukaryota</taxon>
        <taxon>Sar</taxon>
        <taxon>Stramenopiles</taxon>
        <taxon>Ochrophyta</taxon>
        <taxon>Bacillariophyta</taxon>
        <taxon>Bacillariophyceae</taxon>
        <taxon>Bacillariophycidae</taxon>
        <taxon>Naviculales</taxon>
        <taxon>Naviculaceae</taxon>
        <taxon>Seminavis</taxon>
    </lineage>
</organism>
<accession>A0A9N8H6L9</accession>
<keyword evidence="2" id="KW-0732">Signal</keyword>
<evidence type="ECO:0000256" key="1">
    <source>
        <dbReference type="SAM" id="MobiDB-lite"/>
    </source>
</evidence>
<feature type="chain" id="PRO_5040260237" evidence="2">
    <location>
        <begin position="23"/>
        <end position="245"/>
    </location>
</feature>
<evidence type="ECO:0000313" key="4">
    <source>
        <dbReference type="Proteomes" id="UP001153069"/>
    </source>
</evidence>
<proteinExistence type="predicted"/>
<dbReference type="Proteomes" id="UP001153069">
    <property type="component" value="Unassembled WGS sequence"/>
</dbReference>
<evidence type="ECO:0000256" key="2">
    <source>
        <dbReference type="SAM" id="SignalP"/>
    </source>
</evidence>
<gene>
    <name evidence="3" type="ORF">SEMRO_151_G069150.1</name>
</gene>
<evidence type="ECO:0000313" key="3">
    <source>
        <dbReference type="EMBL" id="CAB9502946.1"/>
    </source>
</evidence>
<name>A0A9N8H6L9_9STRA</name>
<feature type="signal peptide" evidence="2">
    <location>
        <begin position="1"/>
        <end position="22"/>
    </location>
</feature>
<keyword evidence="4" id="KW-1185">Reference proteome</keyword>
<reference evidence="3" key="1">
    <citation type="submission" date="2020-06" db="EMBL/GenBank/DDBJ databases">
        <authorList>
            <consortium name="Plant Systems Biology data submission"/>
        </authorList>
    </citation>
    <scope>NUCLEOTIDE SEQUENCE</scope>
    <source>
        <strain evidence="3">D6</strain>
    </source>
</reference>
<dbReference type="OrthoDB" id="40602at2759"/>
<comment type="caution">
    <text evidence="3">The sequence shown here is derived from an EMBL/GenBank/DDBJ whole genome shotgun (WGS) entry which is preliminary data.</text>
</comment>
<protein>
    <submittedName>
        <fullName evidence="3">Vac14 homolog (Saccharomyces cerevisiae)</fullName>
    </submittedName>
</protein>
<feature type="compositionally biased region" description="Basic and acidic residues" evidence="1">
    <location>
        <begin position="119"/>
        <end position="128"/>
    </location>
</feature>
<dbReference type="EMBL" id="CAICTM010000150">
    <property type="protein sequence ID" value="CAB9502946.1"/>
    <property type="molecule type" value="Genomic_DNA"/>
</dbReference>
<feature type="region of interest" description="Disordered" evidence="1">
    <location>
        <begin position="113"/>
        <end position="138"/>
    </location>
</feature>
<dbReference type="AlphaFoldDB" id="A0A9N8H6L9"/>